<dbReference type="InterPro" id="IPR015422">
    <property type="entry name" value="PyrdxlP-dep_Trfase_small"/>
</dbReference>
<dbReference type="InterPro" id="IPR004839">
    <property type="entry name" value="Aminotransferase_I/II_large"/>
</dbReference>
<evidence type="ECO:0000259" key="1">
    <source>
        <dbReference type="Pfam" id="PF00155"/>
    </source>
</evidence>
<name>A0ABD0LXR1_9CAEN</name>
<dbReference type="CDD" id="cd00609">
    <property type="entry name" value="AAT_like"/>
    <property type="match status" value="1"/>
</dbReference>
<dbReference type="Proteomes" id="UP001519460">
    <property type="component" value="Unassembled WGS sequence"/>
</dbReference>
<dbReference type="PANTHER" id="PTHR42858">
    <property type="entry name" value="AMINOTRANSFERASE"/>
    <property type="match status" value="1"/>
</dbReference>
<sequence length="415" mass="46244">MDTARVVRALEADEAMISLMAGSPGPETLRDCKEILLKATSNVLDQDADTSHLFRYGHDKGDHDFCDQLASFLTQEYGDEVKSSNLMVTAGATQALHLMATMLFGKDTVVFIEDPTYFAAARMLSQDLQMNVISVPCDEDGMDCEELDRLLTAKRPAQSASSSNPLRPFWALVYTITVYNNPTGRCYNPNRCRKLVELARKHDVMILAEDVYNLIHFGDGHPPPRLLSYDRRSDPDYKGHVVSSATFSKILAPGLRLGWVEAPERILTLLHGSNMAWSGGSLNHYASKLAGAILELGLQTQHLRLLRQIYKKRCDAVCEILRDNLPPGCKFEKPQGGFFIWIEFPEDVDTFKMVQFIAKEYKVSFFPGVSCSGLGHCTNCARLSFSFYQEDVLCKAMKTFCAGAKAFISMSQTSG</sequence>
<accession>A0ABD0LXR1</accession>
<dbReference type="AlphaFoldDB" id="A0ABD0LXR1"/>
<evidence type="ECO:0000313" key="2">
    <source>
        <dbReference type="EMBL" id="KAK7504359.1"/>
    </source>
</evidence>
<evidence type="ECO:0000313" key="3">
    <source>
        <dbReference type="Proteomes" id="UP001519460"/>
    </source>
</evidence>
<comment type="caution">
    <text evidence="2">The sequence shown here is derived from an EMBL/GenBank/DDBJ whole genome shotgun (WGS) entry which is preliminary data.</text>
</comment>
<dbReference type="InterPro" id="IPR015421">
    <property type="entry name" value="PyrdxlP-dep_Trfase_major"/>
</dbReference>
<dbReference type="EMBL" id="JACVVK020000015">
    <property type="protein sequence ID" value="KAK7504359.1"/>
    <property type="molecule type" value="Genomic_DNA"/>
</dbReference>
<keyword evidence="3" id="KW-1185">Reference proteome</keyword>
<dbReference type="Gene3D" id="3.90.1150.10">
    <property type="entry name" value="Aspartate Aminotransferase, domain 1"/>
    <property type="match status" value="1"/>
</dbReference>
<gene>
    <name evidence="2" type="ORF">BaRGS_00004225</name>
</gene>
<dbReference type="SUPFAM" id="SSF53383">
    <property type="entry name" value="PLP-dependent transferases"/>
    <property type="match status" value="1"/>
</dbReference>
<dbReference type="InterPro" id="IPR015424">
    <property type="entry name" value="PyrdxlP-dep_Trfase"/>
</dbReference>
<dbReference type="Gene3D" id="3.40.640.10">
    <property type="entry name" value="Type I PLP-dependent aspartate aminotransferase-like (Major domain)"/>
    <property type="match status" value="1"/>
</dbReference>
<protein>
    <recommendedName>
        <fullName evidence="1">Aminotransferase class I/classII large domain-containing protein</fullName>
    </recommendedName>
</protein>
<dbReference type="PANTHER" id="PTHR42858:SF1">
    <property type="entry name" value="LD15494P"/>
    <property type="match status" value="1"/>
</dbReference>
<dbReference type="Pfam" id="PF00155">
    <property type="entry name" value="Aminotran_1_2"/>
    <property type="match status" value="1"/>
</dbReference>
<feature type="domain" description="Aminotransferase class I/classII large" evidence="1">
    <location>
        <begin position="41"/>
        <end position="385"/>
    </location>
</feature>
<organism evidence="2 3">
    <name type="scientific">Batillaria attramentaria</name>
    <dbReference type="NCBI Taxonomy" id="370345"/>
    <lineage>
        <taxon>Eukaryota</taxon>
        <taxon>Metazoa</taxon>
        <taxon>Spiralia</taxon>
        <taxon>Lophotrochozoa</taxon>
        <taxon>Mollusca</taxon>
        <taxon>Gastropoda</taxon>
        <taxon>Caenogastropoda</taxon>
        <taxon>Sorbeoconcha</taxon>
        <taxon>Cerithioidea</taxon>
        <taxon>Batillariidae</taxon>
        <taxon>Batillaria</taxon>
    </lineage>
</organism>
<proteinExistence type="predicted"/>
<reference evidence="2 3" key="1">
    <citation type="journal article" date="2023" name="Sci. Data">
        <title>Genome assembly of the Korean intertidal mud-creeper Batillaria attramentaria.</title>
        <authorList>
            <person name="Patra A.K."/>
            <person name="Ho P.T."/>
            <person name="Jun S."/>
            <person name="Lee S.J."/>
            <person name="Kim Y."/>
            <person name="Won Y.J."/>
        </authorList>
    </citation>
    <scope>NUCLEOTIDE SEQUENCE [LARGE SCALE GENOMIC DNA]</scope>
    <source>
        <strain evidence="2">Wonlab-2016</strain>
    </source>
</reference>